<gene>
    <name evidence="5" type="ORF">DFJ69_6366</name>
</gene>
<keyword evidence="2" id="KW-0378">Hydrolase</keyword>
<sequence>MPRMRWPEGFMWGTGASATQAEGAAPASDWWEWEQQGRAPVSGDGNGFARSFATDFGLYSGLGLRHHRMSVDWARLEPEEGRRDRSQVARYREILLAAADAGITPWLCLHHFTLPRWFARSGGFANEENRRGHWMRHVDFVADAFSDLVGGWQPVNEPNYYPRIAFGGGPFPPAVDDADTFGRVAEGIHLATAEAALRLRSTGRPVSSIYGLSVPVALDDSAETTVRVRNHLADNWTSWIGLVRDGVLRIRDRPPIDVPHLANVFDMIGFSYYRTTGVRRGEPVPHPSGAPLSAMGYAVSSAGLRLVLSKLREELEDTPLLVAEYGVGVHDDDLRARYLREGLAIVRTAIAEGADIRGFFHWTGVDNYEWMRGYDVPFGLITRDRTVRPSAAVLAAEALG</sequence>
<name>A0A3D9T7Y0_9ACTN</name>
<accession>A0A3D9T7Y0</accession>
<evidence type="ECO:0000256" key="2">
    <source>
        <dbReference type="ARBA" id="ARBA00022801"/>
    </source>
</evidence>
<dbReference type="GO" id="GO:0005975">
    <property type="term" value="P:carbohydrate metabolic process"/>
    <property type="evidence" value="ECO:0007669"/>
    <property type="project" value="InterPro"/>
</dbReference>
<protein>
    <submittedName>
        <fullName evidence="5">Beta-glucosidase</fullName>
    </submittedName>
</protein>
<evidence type="ECO:0000256" key="4">
    <source>
        <dbReference type="RuleBase" id="RU003690"/>
    </source>
</evidence>
<dbReference type="Pfam" id="PF00232">
    <property type="entry name" value="Glyco_hydro_1"/>
    <property type="match status" value="1"/>
</dbReference>
<comment type="similarity">
    <text evidence="1 4">Belongs to the glycosyl hydrolase 1 family.</text>
</comment>
<organism evidence="5 6">
    <name type="scientific">Thermomonospora umbrina</name>
    <dbReference type="NCBI Taxonomy" id="111806"/>
    <lineage>
        <taxon>Bacteria</taxon>
        <taxon>Bacillati</taxon>
        <taxon>Actinomycetota</taxon>
        <taxon>Actinomycetes</taxon>
        <taxon>Streptosporangiales</taxon>
        <taxon>Thermomonosporaceae</taxon>
        <taxon>Thermomonospora</taxon>
    </lineage>
</organism>
<dbReference type="InterPro" id="IPR001360">
    <property type="entry name" value="Glyco_hydro_1"/>
</dbReference>
<dbReference type="Gene3D" id="3.20.20.80">
    <property type="entry name" value="Glycosidases"/>
    <property type="match status" value="1"/>
</dbReference>
<evidence type="ECO:0000256" key="1">
    <source>
        <dbReference type="ARBA" id="ARBA00010838"/>
    </source>
</evidence>
<comment type="caution">
    <text evidence="5">The sequence shown here is derived from an EMBL/GenBank/DDBJ whole genome shotgun (WGS) entry which is preliminary data.</text>
</comment>
<dbReference type="PRINTS" id="PR00131">
    <property type="entry name" value="GLHYDRLASE1"/>
</dbReference>
<dbReference type="InterPro" id="IPR017853">
    <property type="entry name" value="GH"/>
</dbReference>
<dbReference type="EMBL" id="QTTT01000001">
    <property type="protein sequence ID" value="REF00785.1"/>
    <property type="molecule type" value="Genomic_DNA"/>
</dbReference>
<evidence type="ECO:0000256" key="3">
    <source>
        <dbReference type="ARBA" id="ARBA00023295"/>
    </source>
</evidence>
<dbReference type="GO" id="GO:0008422">
    <property type="term" value="F:beta-glucosidase activity"/>
    <property type="evidence" value="ECO:0007669"/>
    <property type="project" value="TreeGrafter"/>
</dbReference>
<dbReference type="PANTHER" id="PTHR10353:SF209">
    <property type="entry name" value="GALACTOLIPID GALACTOSYLTRANSFERASE SFR2, CHLOROPLASTIC"/>
    <property type="match status" value="1"/>
</dbReference>
<dbReference type="Proteomes" id="UP000256661">
    <property type="component" value="Unassembled WGS sequence"/>
</dbReference>
<proteinExistence type="inferred from homology"/>
<keyword evidence="3" id="KW-0326">Glycosidase</keyword>
<evidence type="ECO:0000313" key="6">
    <source>
        <dbReference type="Proteomes" id="UP000256661"/>
    </source>
</evidence>
<keyword evidence="6" id="KW-1185">Reference proteome</keyword>
<evidence type="ECO:0000313" key="5">
    <source>
        <dbReference type="EMBL" id="REF00785.1"/>
    </source>
</evidence>
<dbReference type="SUPFAM" id="SSF51445">
    <property type="entry name" value="(Trans)glycosidases"/>
    <property type="match status" value="1"/>
</dbReference>
<dbReference type="PANTHER" id="PTHR10353">
    <property type="entry name" value="GLYCOSYL HYDROLASE"/>
    <property type="match status" value="1"/>
</dbReference>
<dbReference type="AlphaFoldDB" id="A0A3D9T7Y0"/>
<reference evidence="5 6" key="1">
    <citation type="submission" date="2018-08" db="EMBL/GenBank/DDBJ databases">
        <title>Sequencing the genomes of 1000 actinobacteria strains.</title>
        <authorList>
            <person name="Klenk H.-P."/>
        </authorList>
    </citation>
    <scope>NUCLEOTIDE SEQUENCE [LARGE SCALE GENOMIC DNA]</scope>
    <source>
        <strain evidence="5 6">DSM 43927</strain>
    </source>
</reference>